<feature type="compositionally biased region" description="Low complexity" evidence="3">
    <location>
        <begin position="79"/>
        <end position="91"/>
    </location>
</feature>
<dbReference type="PANTHER" id="PTHR46333:SF2">
    <property type="entry name" value="CYTOKINESIS PROTEIN 3"/>
    <property type="match status" value="1"/>
</dbReference>
<dbReference type="InterPro" id="IPR052557">
    <property type="entry name" value="CAP/Cytokinesis_protein"/>
</dbReference>
<dbReference type="SUPFAM" id="SSF50044">
    <property type="entry name" value="SH3-domain"/>
    <property type="match status" value="1"/>
</dbReference>
<feature type="domain" description="SH3" evidence="4">
    <location>
        <begin position="3"/>
        <end position="65"/>
    </location>
</feature>
<organism evidence="5 6">
    <name type="scientific">Pichia kudriavzevii</name>
    <name type="common">Yeast</name>
    <name type="synonym">Issatchenkia orientalis</name>
    <dbReference type="NCBI Taxonomy" id="4909"/>
    <lineage>
        <taxon>Eukaryota</taxon>
        <taxon>Fungi</taxon>
        <taxon>Dikarya</taxon>
        <taxon>Ascomycota</taxon>
        <taxon>Saccharomycotina</taxon>
        <taxon>Pichiomycetes</taxon>
        <taxon>Pichiales</taxon>
        <taxon>Pichiaceae</taxon>
        <taxon>Pichia</taxon>
    </lineage>
</organism>
<reference evidence="6" key="1">
    <citation type="journal article" date="2014" name="Microb. Cell Fact.">
        <title>Exploiting Issatchenkia orientalis SD108 for succinic acid production.</title>
        <authorList>
            <person name="Xiao H."/>
            <person name="Shao Z."/>
            <person name="Jiang Y."/>
            <person name="Dole S."/>
            <person name="Zhao H."/>
        </authorList>
    </citation>
    <scope>NUCLEOTIDE SEQUENCE [LARGE SCALE GENOMIC DNA]</scope>
    <source>
        <strain evidence="6">SD108</strain>
    </source>
</reference>
<dbReference type="InterPro" id="IPR056409">
    <property type="entry name" value="Ig_CYK3_C"/>
</dbReference>
<dbReference type="PANTHER" id="PTHR46333">
    <property type="entry name" value="CYTOKINESIS PROTEIN 3"/>
    <property type="match status" value="1"/>
</dbReference>
<gene>
    <name evidence="5" type="ORF">JL09_g1191</name>
</gene>
<dbReference type="GO" id="GO:0110085">
    <property type="term" value="C:mitotic actomyosin contractile ring"/>
    <property type="evidence" value="ECO:0007669"/>
    <property type="project" value="TreeGrafter"/>
</dbReference>
<evidence type="ECO:0000256" key="2">
    <source>
        <dbReference type="PROSITE-ProRule" id="PRU00192"/>
    </source>
</evidence>
<dbReference type="InterPro" id="IPR036028">
    <property type="entry name" value="SH3-like_dom_sf"/>
</dbReference>
<dbReference type="VEuPathDB" id="FungiDB:C5L36_0C06210"/>
<evidence type="ECO:0000313" key="5">
    <source>
        <dbReference type="EMBL" id="KGK39661.1"/>
    </source>
</evidence>
<dbReference type="GO" id="GO:0140278">
    <property type="term" value="P:mitotic division septum assembly"/>
    <property type="evidence" value="ECO:0007669"/>
    <property type="project" value="TreeGrafter"/>
</dbReference>
<evidence type="ECO:0000313" key="6">
    <source>
        <dbReference type="Proteomes" id="UP000029867"/>
    </source>
</evidence>
<keyword evidence="1 2" id="KW-0728">SH3 domain</keyword>
<evidence type="ECO:0000256" key="3">
    <source>
        <dbReference type="SAM" id="MobiDB-lite"/>
    </source>
</evidence>
<dbReference type="Gene3D" id="2.30.30.40">
    <property type="entry name" value="SH3 Domains"/>
    <property type="match status" value="1"/>
</dbReference>
<dbReference type="PROSITE" id="PS50002">
    <property type="entry name" value="SH3"/>
    <property type="match status" value="1"/>
</dbReference>
<dbReference type="HOGENOM" id="CLU_008674_1_0_1"/>
<dbReference type="Pfam" id="PF24584">
    <property type="entry name" value="Ig_CYK3_C"/>
    <property type="match status" value="1"/>
</dbReference>
<evidence type="ECO:0000259" key="4">
    <source>
        <dbReference type="PROSITE" id="PS50002"/>
    </source>
</evidence>
<name>A0A099P6J8_PICKU</name>
<dbReference type="SMART" id="SM00326">
    <property type="entry name" value="SH3"/>
    <property type="match status" value="1"/>
</dbReference>
<dbReference type="Pfam" id="PF07653">
    <property type="entry name" value="SH3_2"/>
    <property type="match status" value="1"/>
</dbReference>
<dbReference type="EMBL" id="JQFK01000007">
    <property type="protein sequence ID" value="KGK39661.1"/>
    <property type="molecule type" value="Genomic_DNA"/>
</dbReference>
<proteinExistence type="predicted"/>
<dbReference type="InterPro" id="IPR001452">
    <property type="entry name" value="SH3_domain"/>
</dbReference>
<sequence>MTQASIKTRATYSWGGNTKKKELGFMEGDVIEVLQVINKDIYYGESHRTKMKGFFPSKYVECDLSPDRSRSSTPTYEGSISPSSSKNTSSNSLFTLKKNDKSFSSTLTSELPALRNKEQALAIPEARQSKKFSSSYVQQLLDASTISTDTNSSSVFGHSDFSATSAGSYMGHSRRDEYDHKLQSMMNSNSNYNDQTRKALNEIIEKHEKKKQPKLLGKFFGNKGDDGPSFDDKLYLSTVEKMSQISFKEDFIPLQTSEKLNPTHNTQLERTRTLSGHSRGQRYKRILKEQPELILKPQKSITNVNYEARDPTFVRNYNIDSIDFSRVDKFVHHVEYDPYETIQKFTKSVILKHFESEVEISRAIYVYLINNFKLVNKKNEKVSTKKMFESEKISEIMHSTICTPHQLTWMYYIMAETAGLDVEMILGYLKFPFVLNETVTDSKKRLIINHSWISIQIEGEYRFVDVALGNPTNEFATKYPDIWDPISTSNFYHLTRPFHLVYTHSPRYIEQQYIVPPIDVVSQLSLPPLYPHAIIAGVKLHKFSYGLLHLRDHELYEFELEIPEEYLVKGEFKPYDQSFECCDSLVQIYHYNGRRIARFQGIMSKNCPAGFISVTGKHEFTKEWNILMSVPCFHVGKWAALNWVKTVPGLNGVDVYIKEPKIKDLELKEQTFNIVVNSKTEYFNQVKRFFAGSFKVGLFPPNKQIIELDITDNNSYIGNVNVNVPGNWRLGILDVNMKRWKVIAEWEARPN</sequence>
<comment type="caution">
    <text evidence="5">The sequence shown here is derived from an EMBL/GenBank/DDBJ whole genome shotgun (WGS) entry which is preliminary data.</text>
</comment>
<accession>A0A099P6J8</accession>
<protein>
    <recommendedName>
        <fullName evidence="4">SH3 domain-containing protein</fullName>
    </recommendedName>
</protein>
<feature type="region of interest" description="Disordered" evidence="3">
    <location>
        <begin position="65"/>
        <end position="91"/>
    </location>
</feature>
<evidence type="ECO:0000256" key="1">
    <source>
        <dbReference type="ARBA" id="ARBA00022443"/>
    </source>
</evidence>
<dbReference type="Proteomes" id="UP000029867">
    <property type="component" value="Unassembled WGS sequence"/>
</dbReference>
<dbReference type="eggNOG" id="KOG4575">
    <property type="taxonomic scope" value="Eukaryota"/>
</dbReference>
<dbReference type="AlphaFoldDB" id="A0A099P6J8"/>